<evidence type="ECO:0000256" key="4">
    <source>
        <dbReference type="ARBA" id="ARBA00022448"/>
    </source>
</evidence>
<evidence type="ECO:0000256" key="5">
    <source>
        <dbReference type="ARBA" id="ARBA00022490"/>
    </source>
</evidence>
<dbReference type="FunFam" id="1.25.10.10:FF:000355">
    <property type="entry name" value="Exportin-T"/>
    <property type="match status" value="1"/>
</dbReference>
<evidence type="ECO:0000256" key="11">
    <source>
        <dbReference type="RuleBase" id="RU366037"/>
    </source>
</evidence>
<dbReference type="InterPro" id="IPR045546">
    <property type="entry name" value="Exportin-T_C"/>
</dbReference>
<evidence type="ECO:0000256" key="2">
    <source>
        <dbReference type="ARBA" id="ARBA00009466"/>
    </source>
</evidence>
<evidence type="ECO:0000256" key="13">
    <source>
        <dbReference type="SAM" id="MobiDB-lite"/>
    </source>
</evidence>
<dbReference type="OrthoDB" id="26399at2759"/>
<keyword evidence="17" id="KW-1185">Reference proteome</keyword>
<dbReference type="SUPFAM" id="SSF48371">
    <property type="entry name" value="ARM repeat"/>
    <property type="match status" value="1"/>
</dbReference>
<evidence type="ECO:0000256" key="8">
    <source>
        <dbReference type="ARBA" id="ARBA00022884"/>
    </source>
</evidence>
<evidence type="ECO:0000256" key="12">
    <source>
        <dbReference type="SAM" id="Coils"/>
    </source>
</evidence>
<comment type="subcellular location">
    <subcellularLocation>
        <location evidence="1 11">Cytoplasm</location>
    </subcellularLocation>
    <subcellularLocation>
        <location evidence="11">Nucleus</location>
    </subcellularLocation>
    <text evidence="11">Shuttles between the nucleus and the cytoplasm.</text>
</comment>
<dbReference type="GO" id="GO:0031267">
    <property type="term" value="F:small GTPase binding"/>
    <property type="evidence" value="ECO:0007669"/>
    <property type="project" value="InterPro"/>
</dbReference>
<evidence type="ECO:0000259" key="15">
    <source>
        <dbReference type="Pfam" id="PF19282"/>
    </source>
</evidence>
<dbReference type="InterPro" id="IPR040017">
    <property type="entry name" value="XPOT"/>
</dbReference>
<evidence type="ECO:0000256" key="9">
    <source>
        <dbReference type="ARBA" id="ARBA00023242"/>
    </source>
</evidence>
<keyword evidence="4 11" id="KW-0813">Transport</keyword>
<comment type="function">
    <text evidence="10">tRNA nucleus export receptor which facilitates tRNA translocation across the nuclear pore complex. Involved in pre-tRNA splicing, probably by affecting the interaction of pre-tRNA with splicing endonuclease.</text>
</comment>
<evidence type="ECO:0000313" key="17">
    <source>
        <dbReference type="Proteomes" id="UP000277580"/>
    </source>
</evidence>
<keyword evidence="8 11" id="KW-0694">RNA-binding</keyword>
<sequence length="1027" mass="115328">MDTQVESAVDIASSPTTSQELKGQAMEFLQNVKVSPEGWQICLPLFVRDQRANEIVRMFCLDVLNTAIQQRYQTPQDQSLTYIKNALVEYMRRTYLSSSNISDSGMMQNKLTQTMTYLFVAMYTTSWPTFFDDILALTSTSSGQHDNYQGVMFFLRMTASVHEEVADVLIPRSAEEMQRNSAIKDAARERDVKKLVASWQEILGQWRGANEDVVLLCLRVIGRWVSWIDISLVVNDVLLGLLFYFLSAEGKPRNGAIETLAEIVGKKMKGPDKLELIAFLKLGEIVGSLVASSALQAQGQDDYDYDLAENVAKLVNGIGMDLIRILDTDGMDPHSKQRAEEYLQAFVPFLLRFFSDEYDEVSTAVFQFMFDLLTLLRKEKKTSNSISQSHAQMLPPILSSIVMKMKYDVDTNWGDGDERTDEAEFQELRKKLKTLQDTVASIDESLYIQSLSTLVGNTFERVAQGGHSAIDWREVETALYEMFIFGELAMRNGGLYIKGQPNGVAAETLIGMMFKMMNSNIASSSHPAVKLRYMEIINRYSPFFESNTNLIAQALEDFVKGVHDNHPRVRKRSWYLFQRFVKSLRQHIGEVSETIIQAISDLLVINAELPSDNGDDDMSSDENQGEDSAFESQLYLFDAVGCLSSIKSIPEQKQVMLAQTIMNPIFIDMEKILGVAKGGDPRAVLQIHHDIMALGTLARGFSDWAPNTSATTPPGGPVSDEFKNAAEAILVSLEALNRFPNVREAARHSFSRMVGVLGQKILPMLPRWIEGLLAENSTKEEMVTFLRLLEQVVHGFKTDIFNILDSLMTPLLGRIFSALGEETTGTDDALELTELKKEYLGFLMCILNNDLGHVLITQSNQEIFNQSLNVIEHFAKDISDPATAKVAFLLMSKMSAVYGPSTAGKPQQQQQQQQQPNSVANNPPERPLEGFESVMIENFSLLCFQVPSTTGFNPKDAQAKMVLGEIAGLQKMLYYKLGENYVHYLRTIYFPSFGFALADEYLTALVQFDQKNFRSYYQNFAVQVSGG</sequence>
<dbReference type="Pfam" id="PF19282">
    <property type="entry name" value="Exportin-T"/>
    <property type="match status" value="1"/>
</dbReference>
<feature type="region of interest" description="Disordered" evidence="13">
    <location>
        <begin position="900"/>
        <end position="926"/>
    </location>
</feature>
<dbReference type="PANTHER" id="PTHR15952">
    <property type="entry name" value="EXPORTIN-T/LOS1"/>
    <property type="match status" value="1"/>
</dbReference>
<name>A0A3N4L3C4_9PEZI</name>
<dbReference type="InParanoid" id="A0A3N4L3C4"/>
<feature type="coiled-coil region" evidence="12">
    <location>
        <begin position="418"/>
        <end position="445"/>
    </location>
</feature>
<dbReference type="AlphaFoldDB" id="A0A3N4L3C4"/>
<evidence type="ECO:0000256" key="10">
    <source>
        <dbReference type="ARBA" id="ARBA00025147"/>
    </source>
</evidence>
<evidence type="ECO:0000256" key="6">
    <source>
        <dbReference type="ARBA" id="ARBA00022555"/>
    </source>
</evidence>
<dbReference type="GO" id="GO:0005643">
    <property type="term" value="C:nuclear pore"/>
    <property type="evidence" value="ECO:0007669"/>
    <property type="project" value="TreeGrafter"/>
</dbReference>
<keyword evidence="12" id="KW-0175">Coiled coil</keyword>
<dbReference type="GO" id="GO:0008033">
    <property type="term" value="P:tRNA processing"/>
    <property type="evidence" value="ECO:0007669"/>
    <property type="project" value="UniProtKB-KW"/>
</dbReference>
<feature type="domain" description="Exportin-T C-terminal" evidence="15">
    <location>
        <begin position="335"/>
        <end position="1023"/>
    </location>
</feature>
<keyword evidence="6 11" id="KW-0820">tRNA-binding</keyword>
<reference evidence="16 17" key="1">
    <citation type="journal article" date="2018" name="Nat. Ecol. Evol.">
        <title>Pezizomycetes genomes reveal the molecular basis of ectomycorrhizal truffle lifestyle.</title>
        <authorList>
            <person name="Murat C."/>
            <person name="Payen T."/>
            <person name="Noel B."/>
            <person name="Kuo A."/>
            <person name="Morin E."/>
            <person name="Chen J."/>
            <person name="Kohler A."/>
            <person name="Krizsan K."/>
            <person name="Balestrini R."/>
            <person name="Da Silva C."/>
            <person name="Montanini B."/>
            <person name="Hainaut M."/>
            <person name="Levati E."/>
            <person name="Barry K.W."/>
            <person name="Belfiori B."/>
            <person name="Cichocki N."/>
            <person name="Clum A."/>
            <person name="Dockter R.B."/>
            <person name="Fauchery L."/>
            <person name="Guy J."/>
            <person name="Iotti M."/>
            <person name="Le Tacon F."/>
            <person name="Lindquist E.A."/>
            <person name="Lipzen A."/>
            <person name="Malagnac F."/>
            <person name="Mello A."/>
            <person name="Molinier V."/>
            <person name="Miyauchi S."/>
            <person name="Poulain J."/>
            <person name="Riccioni C."/>
            <person name="Rubini A."/>
            <person name="Sitrit Y."/>
            <person name="Splivallo R."/>
            <person name="Traeger S."/>
            <person name="Wang M."/>
            <person name="Zifcakova L."/>
            <person name="Wipf D."/>
            <person name="Zambonelli A."/>
            <person name="Paolocci F."/>
            <person name="Nowrousian M."/>
            <person name="Ottonello S."/>
            <person name="Baldrian P."/>
            <person name="Spatafora J.W."/>
            <person name="Henrissat B."/>
            <person name="Nagy L.G."/>
            <person name="Aury J.M."/>
            <person name="Wincker P."/>
            <person name="Grigoriev I.V."/>
            <person name="Bonfante P."/>
            <person name="Martin F.M."/>
        </authorList>
    </citation>
    <scope>NUCLEOTIDE SEQUENCE [LARGE SCALE GENOMIC DNA]</scope>
    <source>
        <strain evidence="16 17">CCBAS932</strain>
    </source>
</reference>
<dbReference type="PANTHER" id="PTHR15952:SF11">
    <property type="entry name" value="EXPORTIN-T"/>
    <property type="match status" value="1"/>
</dbReference>
<dbReference type="InterPro" id="IPR013598">
    <property type="entry name" value="Exportin-1/Importin-b-like"/>
</dbReference>
<dbReference type="Proteomes" id="UP000277580">
    <property type="component" value="Unassembled WGS sequence"/>
</dbReference>
<dbReference type="Pfam" id="PF08389">
    <property type="entry name" value="Xpo1"/>
    <property type="match status" value="1"/>
</dbReference>
<dbReference type="STRING" id="1392247.A0A3N4L3C4"/>
<organism evidence="16 17">
    <name type="scientific">Morchella conica CCBAS932</name>
    <dbReference type="NCBI Taxonomy" id="1392247"/>
    <lineage>
        <taxon>Eukaryota</taxon>
        <taxon>Fungi</taxon>
        <taxon>Dikarya</taxon>
        <taxon>Ascomycota</taxon>
        <taxon>Pezizomycotina</taxon>
        <taxon>Pezizomycetes</taxon>
        <taxon>Pezizales</taxon>
        <taxon>Morchellaceae</taxon>
        <taxon>Morchella</taxon>
    </lineage>
</organism>
<gene>
    <name evidence="16" type="ORF">P167DRAFT_310880</name>
</gene>
<dbReference type="EMBL" id="ML119109">
    <property type="protein sequence ID" value="RPB16258.1"/>
    <property type="molecule type" value="Genomic_DNA"/>
</dbReference>
<dbReference type="GO" id="GO:0071528">
    <property type="term" value="P:tRNA re-export from nucleus"/>
    <property type="evidence" value="ECO:0007669"/>
    <property type="project" value="UniProtKB-UniRule"/>
</dbReference>
<dbReference type="InterPro" id="IPR016024">
    <property type="entry name" value="ARM-type_fold"/>
</dbReference>
<keyword evidence="7" id="KW-0819">tRNA processing</keyword>
<proteinExistence type="inferred from homology"/>
<dbReference type="Gene3D" id="1.25.10.10">
    <property type="entry name" value="Leucine-rich Repeat Variant"/>
    <property type="match status" value="1"/>
</dbReference>
<evidence type="ECO:0000313" key="16">
    <source>
        <dbReference type="EMBL" id="RPB16258.1"/>
    </source>
</evidence>
<feature type="domain" description="Exportin-1/Importin-beta-like" evidence="14">
    <location>
        <begin position="106"/>
        <end position="260"/>
    </location>
</feature>
<evidence type="ECO:0000259" key="14">
    <source>
        <dbReference type="Pfam" id="PF08389"/>
    </source>
</evidence>
<evidence type="ECO:0000256" key="3">
    <source>
        <dbReference type="ARBA" id="ARBA00018928"/>
    </source>
</evidence>
<dbReference type="GO" id="GO:0000049">
    <property type="term" value="F:tRNA binding"/>
    <property type="evidence" value="ECO:0007669"/>
    <property type="project" value="UniProtKB-UniRule"/>
</dbReference>
<dbReference type="FunCoup" id="A0A3N4L3C4">
    <property type="interactions" value="1041"/>
</dbReference>
<keyword evidence="9 11" id="KW-0539">Nucleus</keyword>
<comment type="similarity">
    <text evidence="2 11">Belongs to the exportin family.</text>
</comment>
<dbReference type="GO" id="GO:0005737">
    <property type="term" value="C:cytoplasm"/>
    <property type="evidence" value="ECO:0007669"/>
    <property type="project" value="UniProtKB-SubCell"/>
</dbReference>
<evidence type="ECO:0000256" key="7">
    <source>
        <dbReference type="ARBA" id="ARBA00022694"/>
    </source>
</evidence>
<accession>A0A3N4L3C4</accession>
<dbReference type="GO" id="GO:0016363">
    <property type="term" value="C:nuclear matrix"/>
    <property type="evidence" value="ECO:0007669"/>
    <property type="project" value="TreeGrafter"/>
</dbReference>
<evidence type="ECO:0000256" key="1">
    <source>
        <dbReference type="ARBA" id="ARBA00004496"/>
    </source>
</evidence>
<keyword evidence="5 11" id="KW-0963">Cytoplasm</keyword>
<dbReference type="InterPro" id="IPR011989">
    <property type="entry name" value="ARM-like"/>
</dbReference>
<protein>
    <recommendedName>
        <fullName evidence="3 11">Exportin-T</fullName>
    </recommendedName>
    <alternativeName>
        <fullName evidence="11">Exportin(tRNA)</fullName>
    </alternativeName>
    <alternativeName>
        <fullName evidence="11">tRNA exportin</fullName>
    </alternativeName>
</protein>